<feature type="compositionally biased region" description="Low complexity" evidence="1">
    <location>
        <begin position="293"/>
        <end position="302"/>
    </location>
</feature>
<organism evidence="3 4">
    <name type="scientific">Piromyces finnis</name>
    <dbReference type="NCBI Taxonomy" id="1754191"/>
    <lineage>
        <taxon>Eukaryota</taxon>
        <taxon>Fungi</taxon>
        <taxon>Fungi incertae sedis</taxon>
        <taxon>Chytridiomycota</taxon>
        <taxon>Chytridiomycota incertae sedis</taxon>
        <taxon>Neocallimastigomycetes</taxon>
        <taxon>Neocallimastigales</taxon>
        <taxon>Neocallimastigaceae</taxon>
        <taxon>Piromyces</taxon>
    </lineage>
</organism>
<gene>
    <name evidence="3" type="ORF">BCR36DRAFT_325918</name>
</gene>
<feature type="compositionally biased region" description="Polar residues" evidence="1">
    <location>
        <begin position="282"/>
        <end position="292"/>
    </location>
</feature>
<evidence type="ECO:0000313" key="3">
    <source>
        <dbReference type="EMBL" id="ORX51514.1"/>
    </source>
</evidence>
<accession>A0A1Y1VAY5</accession>
<dbReference type="OrthoDB" id="2135479at2759"/>
<reference evidence="3 4" key="1">
    <citation type="submission" date="2016-08" db="EMBL/GenBank/DDBJ databases">
        <title>Genomes of anaerobic fungi encode conserved fungal cellulosomes for biomass hydrolysis.</title>
        <authorList>
            <consortium name="DOE Joint Genome Institute"/>
            <person name="Haitjema C.H."/>
            <person name="Gilmore S.P."/>
            <person name="Henske J.K."/>
            <person name="Solomon K.V."/>
            <person name="De Groot R."/>
            <person name="Kuo A."/>
            <person name="Mondo S.J."/>
            <person name="Salamov A.A."/>
            <person name="Labutti K."/>
            <person name="Zhao Z."/>
            <person name="Chiniquy J."/>
            <person name="Barry K."/>
            <person name="Brewer H.M."/>
            <person name="Purvine S.O."/>
            <person name="Wright A.T."/>
            <person name="Boxma B."/>
            <person name="Van Alen T."/>
            <person name="Hackstein J.H."/>
            <person name="Baker S.E."/>
            <person name="Grigoriev I.V."/>
            <person name="O'Malley M.A."/>
        </authorList>
    </citation>
    <scope>NUCLEOTIDE SEQUENCE [LARGE SCALE GENOMIC DNA]</scope>
    <source>
        <strain evidence="4">finn</strain>
    </source>
</reference>
<feature type="transmembrane region" description="Helical" evidence="2">
    <location>
        <begin position="43"/>
        <end position="62"/>
    </location>
</feature>
<feature type="transmembrane region" description="Helical" evidence="2">
    <location>
        <begin position="120"/>
        <end position="140"/>
    </location>
</feature>
<feature type="region of interest" description="Disordered" evidence="1">
    <location>
        <begin position="282"/>
        <end position="302"/>
    </location>
</feature>
<feature type="transmembrane region" description="Helical" evidence="2">
    <location>
        <begin position="224"/>
        <end position="242"/>
    </location>
</feature>
<keyword evidence="2" id="KW-1133">Transmembrane helix</keyword>
<protein>
    <submittedName>
        <fullName evidence="3">Uncharacterized protein</fullName>
    </submittedName>
</protein>
<keyword evidence="4" id="KW-1185">Reference proteome</keyword>
<comment type="caution">
    <text evidence="3">The sequence shown here is derived from an EMBL/GenBank/DDBJ whole genome shotgun (WGS) entry which is preliminary data.</text>
</comment>
<evidence type="ECO:0000256" key="1">
    <source>
        <dbReference type="SAM" id="MobiDB-lite"/>
    </source>
</evidence>
<dbReference type="EMBL" id="MCFH01000018">
    <property type="protein sequence ID" value="ORX51514.1"/>
    <property type="molecule type" value="Genomic_DNA"/>
</dbReference>
<dbReference type="AlphaFoldDB" id="A0A1Y1VAY5"/>
<reference evidence="3 4" key="2">
    <citation type="submission" date="2016-08" db="EMBL/GenBank/DDBJ databases">
        <title>Pervasive Adenine N6-methylation of Active Genes in Fungi.</title>
        <authorList>
            <consortium name="DOE Joint Genome Institute"/>
            <person name="Mondo S.J."/>
            <person name="Dannebaum R.O."/>
            <person name="Kuo R.C."/>
            <person name="Labutti K."/>
            <person name="Haridas S."/>
            <person name="Kuo A."/>
            <person name="Salamov A."/>
            <person name="Ahrendt S.R."/>
            <person name="Lipzen A."/>
            <person name="Sullivan W."/>
            <person name="Andreopoulos W.B."/>
            <person name="Clum A."/>
            <person name="Lindquist E."/>
            <person name="Daum C."/>
            <person name="Ramamoorthy G.K."/>
            <person name="Gryganskyi A."/>
            <person name="Culley D."/>
            <person name="Magnuson J.K."/>
            <person name="James T.Y."/>
            <person name="O'Malley M.A."/>
            <person name="Stajich J.E."/>
            <person name="Spatafora J.W."/>
            <person name="Visel A."/>
            <person name="Grigoriev I.V."/>
        </authorList>
    </citation>
    <scope>NUCLEOTIDE SEQUENCE [LARGE SCALE GENOMIC DNA]</scope>
    <source>
        <strain evidence="4">finn</strain>
    </source>
</reference>
<sequence>MAFDVGIINTIVKVGEIITQPITDKWFYWAMLTFILHHKDWKYASFNIAIFMWVVHSIALMYPKVISFIGENTENKMDDLKKWRFEDVPQFIFYYLSEIIGDWYIFFILVKYVPRSKYGIAGLLCIISNFIKVLICVVIFSEEDGCKVTEGNPKPAGFNCFRDSELWQKYQKLECLNILFTALYYGTCFIMFKSAKDEHENQNKLNPSSFTIVKKFRRDSKYRMMLSSIFALVSCCFAIPFIKDTFTHNFEFRLEVTREAIMSLSYYMIYIDQILKSEQSGGQAFRSTSNDPTSSFSNTKSGFSSKGVLDNSKIHDGTDFGATPWNNNSNFNYSSNYNNY</sequence>
<name>A0A1Y1VAY5_9FUNG</name>
<feature type="transmembrane region" description="Helical" evidence="2">
    <location>
        <begin position="92"/>
        <end position="113"/>
    </location>
</feature>
<evidence type="ECO:0000256" key="2">
    <source>
        <dbReference type="SAM" id="Phobius"/>
    </source>
</evidence>
<evidence type="ECO:0000313" key="4">
    <source>
        <dbReference type="Proteomes" id="UP000193719"/>
    </source>
</evidence>
<keyword evidence="2" id="KW-0472">Membrane</keyword>
<proteinExistence type="predicted"/>
<dbReference type="Proteomes" id="UP000193719">
    <property type="component" value="Unassembled WGS sequence"/>
</dbReference>
<keyword evidence="2" id="KW-0812">Transmembrane</keyword>